<reference evidence="2 3" key="1">
    <citation type="journal article" date="2016" name="Nat. Commun.">
        <title>Thousands of microbial genomes shed light on interconnected biogeochemical processes in an aquifer system.</title>
        <authorList>
            <person name="Anantharaman K."/>
            <person name="Brown C.T."/>
            <person name="Hug L.A."/>
            <person name="Sharon I."/>
            <person name="Castelle C.J."/>
            <person name="Probst A.J."/>
            <person name="Thomas B.C."/>
            <person name="Singh A."/>
            <person name="Wilkins M.J."/>
            <person name="Karaoz U."/>
            <person name="Brodie E.L."/>
            <person name="Williams K.H."/>
            <person name="Hubbard S.S."/>
            <person name="Banfield J.F."/>
        </authorList>
    </citation>
    <scope>NUCLEOTIDE SEQUENCE [LARGE SCALE GENOMIC DNA]</scope>
</reference>
<name>A0A1F7VBP8_9BACT</name>
<feature type="domain" description="AFP-like" evidence="1">
    <location>
        <begin position="297"/>
        <end position="354"/>
    </location>
</feature>
<dbReference type="SUPFAM" id="SSF51569">
    <property type="entry name" value="Aldolase"/>
    <property type="match status" value="1"/>
</dbReference>
<dbReference type="Gene3D" id="3.20.20.70">
    <property type="entry name" value="Aldolase class I"/>
    <property type="match status" value="1"/>
</dbReference>
<dbReference type="Pfam" id="PF03102">
    <property type="entry name" value="NeuB"/>
    <property type="match status" value="1"/>
</dbReference>
<accession>A0A1F7VBP8</accession>
<gene>
    <name evidence="2" type="ORF">A3I42_00315</name>
</gene>
<evidence type="ECO:0000259" key="1">
    <source>
        <dbReference type="PROSITE" id="PS50844"/>
    </source>
</evidence>
<evidence type="ECO:0000313" key="2">
    <source>
        <dbReference type="EMBL" id="OGL87919.1"/>
    </source>
</evidence>
<dbReference type="SUPFAM" id="SSF51269">
    <property type="entry name" value="AFP III-like domain"/>
    <property type="match status" value="1"/>
</dbReference>
<dbReference type="InterPro" id="IPR013132">
    <property type="entry name" value="PseI/NeuA/B-like_N"/>
</dbReference>
<proteinExistence type="predicted"/>
<dbReference type="Pfam" id="PF08666">
    <property type="entry name" value="SAF"/>
    <property type="match status" value="1"/>
</dbReference>
<dbReference type="NCBIfam" id="TIGR03586">
    <property type="entry name" value="PseI"/>
    <property type="match status" value="1"/>
</dbReference>
<comment type="caution">
    <text evidence="2">The sequence shown here is derived from an EMBL/GenBank/DDBJ whole genome shotgun (WGS) entry which is preliminary data.</text>
</comment>
<dbReference type="InterPro" id="IPR020030">
    <property type="entry name" value="Pseudaminic_synth_PseI"/>
</dbReference>
<dbReference type="InterPro" id="IPR036732">
    <property type="entry name" value="AFP_Neu5c_C_sf"/>
</dbReference>
<dbReference type="InterPro" id="IPR013974">
    <property type="entry name" value="SAF"/>
</dbReference>
<dbReference type="AlphaFoldDB" id="A0A1F7VBP8"/>
<sequence length="354" mass="39301">MQTIALKTPRGRRFIGENCPVFIIAEMSGNHNQSYARALRIIDAAAAAGADAIKLQTYTPDTITIDSENKYFQIKGSKLWSGQSLYKLYQQAYTPWAWQPRLKQYAENKGILWFSTPFDSTAVDFLEKMKVQLYKVASHEIIDIPLLKRIGQTHKPVLISRGMASIADIRLAIRTLRNNGAPSVAVLHCVSAYPALLSHMNLTTIPDIVKKFKVISGLSDHSPGKTAAIAAVALGASIIEKHLTLNRASGGPDAAFSLNSEEFKDMVKSIRETEQALGRPFYGARENESVDLKFRKSLFAVENIREGELITSKNVRSIRPGYGLHPKYLDQVIGTMASSNIKRGTPLSWNLIKR</sequence>
<dbReference type="CDD" id="cd11615">
    <property type="entry name" value="SAF_NeuB_like"/>
    <property type="match status" value="1"/>
</dbReference>
<dbReference type="InterPro" id="IPR013785">
    <property type="entry name" value="Aldolase_TIM"/>
</dbReference>
<dbReference type="GO" id="GO:0047444">
    <property type="term" value="F:N-acylneuraminate-9-phosphate synthase activity"/>
    <property type="evidence" value="ECO:0007669"/>
    <property type="project" value="TreeGrafter"/>
</dbReference>
<organism evidence="2 3">
    <name type="scientific">Candidatus Uhrbacteria bacterium RIFCSPLOWO2_02_FULL_49_11</name>
    <dbReference type="NCBI Taxonomy" id="1802409"/>
    <lineage>
        <taxon>Bacteria</taxon>
        <taxon>Candidatus Uhriibacteriota</taxon>
    </lineage>
</organism>
<dbReference type="GO" id="GO:0016051">
    <property type="term" value="P:carbohydrate biosynthetic process"/>
    <property type="evidence" value="ECO:0007669"/>
    <property type="project" value="InterPro"/>
</dbReference>
<dbReference type="SMART" id="SM00858">
    <property type="entry name" value="SAF"/>
    <property type="match status" value="1"/>
</dbReference>
<dbReference type="Gene3D" id="3.90.1210.10">
    <property type="entry name" value="Antifreeze-like/N-acetylneuraminic acid synthase C-terminal domain"/>
    <property type="match status" value="1"/>
</dbReference>
<dbReference type="EMBL" id="MGER01000043">
    <property type="protein sequence ID" value="OGL87919.1"/>
    <property type="molecule type" value="Genomic_DNA"/>
</dbReference>
<evidence type="ECO:0000313" key="3">
    <source>
        <dbReference type="Proteomes" id="UP000178264"/>
    </source>
</evidence>
<protein>
    <submittedName>
        <fullName evidence="2">Pseudaminic acid synthase</fullName>
    </submittedName>
</protein>
<dbReference type="Proteomes" id="UP000178264">
    <property type="component" value="Unassembled WGS sequence"/>
</dbReference>
<dbReference type="InterPro" id="IPR006190">
    <property type="entry name" value="SAF_AFP_Neu5Ac"/>
</dbReference>
<dbReference type="InterPro" id="IPR057736">
    <property type="entry name" value="SAF_PseI/NeuA/NeuB"/>
</dbReference>
<dbReference type="PANTHER" id="PTHR42966">
    <property type="entry name" value="N-ACETYLNEURAMINATE SYNTHASE"/>
    <property type="match status" value="1"/>
</dbReference>
<dbReference type="PANTHER" id="PTHR42966:SF2">
    <property type="entry name" value="PSEUDAMINIC ACID SYNTHASE"/>
    <property type="match status" value="1"/>
</dbReference>
<dbReference type="InterPro" id="IPR051690">
    <property type="entry name" value="PseI-like"/>
</dbReference>
<dbReference type="PROSITE" id="PS50844">
    <property type="entry name" value="AFP_LIKE"/>
    <property type="match status" value="1"/>
</dbReference>